<protein>
    <recommendedName>
        <fullName evidence="3">Putative 2-succinyl-6-hydroxy-2,4-cyclohexadiene-1-carboxylate synthase</fullName>
        <shortName evidence="3">SHCHC synthase</shortName>
        <ecNumber evidence="3">4.2.99.20</ecNumber>
    </recommendedName>
</protein>
<dbReference type="InterPro" id="IPR029058">
    <property type="entry name" value="AB_hydrolase_fold"/>
</dbReference>
<sequence length="244" mass="28026">MGSSNDFVDFIPQLCEYFCCLTVDLPGHGKTIVTGSDEYYDMENTAIALIHLLDELKIDNCYLFGYSMGGRLALYMTISFPTRFNKLILESASPGLKTEVERSLRRQSDLKLADKLENSNFQEFLSNWYSQGLFKSLRQNNSFEKVIERRLENKPLELAKSLRNLGIGNQPSLWDKLSNHQIPTLLMVGESDDKFKAINLKIAELCQVANMKIIPESGHNIHWENPREWIENVINFLAEGRKKK</sequence>
<proteinExistence type="inferred from homology"/>
<evidence type="ECO:0000256" key="1">
    <source>
        <dbReference type="ARBA" id="ARBA00022428"/>
    </source>
</evidence>
<dbReference type="GO" id="GO:0042372">
    <property type="term" value="P:phylloquinone biosynthetic process"/>
    <property type="evidence" value="ECO:0007669"/>
    <property type="project" value="UniProtKB-UniRule"/>
</dbReference>
<dbReference type="UniPathway" id="UPA01057">
    <property type="reaction ID" value="UER00900"/>
</dbReference>
<dbReference type="GO" id="GO:0070205">
    <property type="term" value="F:2-succinyl-6-hydroxy-2,4-cyclohexadiene-1-carboxylate synthase activity"/>
    <property type="evidence" value="ECO:0007669"/>
    <property type="project" value="UniProtKB-UniRule"/>
</dbReference>
<dbReference type="Gene3D" id="3.40.50.1820">
    <property type="entry name" value="alpha/beta hydrolase"/>
    <property type="match status" value="1"/>
</dbReference>
<evidence type="ECO:0000256" key="3">
    <source>
        <dbReference type="HAMAP-Rule" id="MF_01660"/>
    </source>
</evidence>
<dbReference type="NCBIfam" id="TIGR03695">
    <property type="entry name" value="menH_SHCHC"/>
    <property type="match status" value="1"/>
</dbReference>
<comment type="pathway">
    <text evidence="3">Cofactor biosynthesis; phylloquinone biosynthesis.</text>
</comment>
<comment type="catalytic activity">
    <reaction evidence="3">
        <text>5-enolpyruvoyl-6-hydroxy-2-succinyl-cyclohex-3-ene-1-carboxylate = (1R,6R)-6-hydroxy-2-succinyl-cyclohexa-2,4-diene-1-carboxylate + pyruvate</text>
        <dbReference type="Rhea" id="RHEA:25597"/>
        <dbReference type="ChEBI" id="CHEBI:15361"/>
        <dbReference type="ChEBI" id="CHEBI:58689"/>
        <dbReference type="ChEBI" id="CHEBI:58818"/>
        <dbReference type="EC" id="4.2.99.20"/>
    </reaction>
</comment>
<dbReference type="PANTHER" id="PTHR42916">
    <property type="entry name" value="2-SUCCINYL-5-ENOLPYRUVYL-6-HYDROXY-3-CYCLOHEXENE-1-CARBOXYLATE SYNTHASE"/>
    <property type="match status" value="1"/>
</dbReference>
<accession>A0A3N6PZ59</accession>
<dbReference type="PANTHER" id="PTHR42916:SF1">
    <property type="entry name" value="PROTEIN PHYLLO, CHLOROPLASTIC"/>
    <property type="match status" value="1"/>
</dbReference>
<evidence type="ECO:0000313" key="6">
    <source>
        <dbReference type="Proteomes" id="UP000269154"/>
    </source>
</evidence>
<keyword evidence="6" id="KW-1185">Reference proteome</keyword>
<dbReference type="EC" id="4.2.99.20" evidence="3"/>
<evidence type="ECO:0000259" key="4">
    <source>
        <dbReference type="Pfam" id="PF00561"/>
    </source>
</evidence>
<dbReference type="Proteomes" id="UP000269154">
    <property type="component" value="Unassembled WGS sequence"/>
</dbReference>
<evidence type="ECO:0000313" key="5">
    <source>
        <dbReference type="EMBL" id="RQH55494.1"/>
    </source>
</evidence>
<keyword evidence="2 3" id="KW-0456">Lyase</keyword>
<dbReference type="Pfam" id="PF00561">
    <property type="entry name" value="Abhydrolase_1"/>
    <property type="match status" value="1"/>
</dbReference>
<evidence type="ECO:0000256" key="2">
    <source>
        <dbReference type="ARBA" id="ARBA00023239"/>
    </source>
</evidence>
<dbReference type="HAMAP" id="MF_01660">
    <property type="entry name" value="MenH"/>
    <property type="match status" value="1"/>
</dbReference>
<name>A0A3N6PZ59_9CYAN</name>
<keyword evidence="1" id="KW-0474">Menaquinone biosynthesis</keyword>
<reference evidence="5 6" key="1">
    <citation type="journal article" date="2018" name="ACS Chem. Biol.">
        <title>Ketoreductase domain dysfunction expands chemodiversity: malyngamide biosynthesis in the cyanobacterium Okeania hirsuta.</title>
        <authorList>
            <person name="Moss N.A."/>
            <person name="Leao T."/>
            <person name="Rankin M."/>
            <person name="McCullough T.M."/>
            <person name="Qu P."/>
            <person name="Korobeynikov A."/>
            <person name="Smith J.L."/>
            <person name="Gerwick L."/>
            <person name="Gerwick W.H."/>
        </authorList>
    </citation>
    <scope>NUCLEOTIDE SEQUENCE [LARGE SCALE GENOMIC DNA]</scope>
    <source>
        <strain evidence="5 6">PAB10Feb10-1</strain>
    </source>
</reference>
<comment type="similarity">
    <text evidence="3">Belongs to the AB hydrolase superfamily. MenH family.</text>
</comment>
<dbReference type="OrthoDB" id="9808398at2"/>
<feature type="domain" description="AB hydrolase-1" evidence="4">
    <location>
        <begin position="2"/>
        <end position="226"/>
    </location>
</feature>
<dbReference type="InterPro" id="IPR022485">
    <property type="entry name" value="SHCHC_synthase_MenH"/>
</dbReference>
<dbReference type="GO" id="GO:0009234">
    <property type="term" value="P:menaquinone biosynthetic process"/>
    <property type="evidence" value="ECO:0007669"/>
    <property type="project" value="UniProtKB-UniRule"/>
</dbReference>
<dbReference type="UniPathway" id="UPA00995"/>
<comment type="subunit">
    <text evidence="3">Monomer.</text>
</comment>
<dbReference type="InterPro" id="IPR000073">
    <property type="entry name" value="AB_hydrolase_1"/>
</dbReference>
<comment type="pathway">
    <text evidence="3">Quinol/quinone metabolism; 1,4-dihydroxy-2-naphthoate biosynthesis; 1,4-dihydroxy-2-naphthoate from chorismate: step 3/7.</text>
</comment>
<dbReference type="PRINTS" id="PR00111">
    <property type="entry name" value="ABHYDROLASE"/>
</dbReference>
<dbReference type="EMBL" id="RCBY01000006">
    <property type="protein sequence ID" value="RQH55494.1"/>
    <property type="molecule type" value="Genomic_DNA"/>
</dbReference>
<comment type="function">
    <text evidence="3">Catalyzes a proton abstraction reaction that results in 2,5-elimination of pyruvate from 2-succinyl-5-enolpyruvyl-6-hydroxy-3-cyclohexene-1-carboxylate (SEPHCHC) and the formation of 2-succinyl-6-hydroxy-2,4-cyclohexadiene-1-carboxylate (SHCHC).</text>
</comment>
<dbReference type="SUPFAM" id="SSF53474">
    <property type="entry name" value="alpha/beta-Hydrolases"/>
    <property type="match status" value="1"/>
</dbReference>
<gene>
    <name evidence="3 5" type="primary">menH</name>
    <name evidence="5" type="ORF">D5R40_02010</name>
</gene>
<organism evidence="5 6">
    <name type="scientific">Okeania hirsuta</name>
    <dbReference type="NCBI Taxonomy" id="1458930"/>
    <lineage>
        <taxon>Bacteria</taxon>
        <taxon>Bacillati</taxon>
        <taxon>Cyanobacteriota</taxon>
        <taxon>Cyanophyceae</taxon>
        <taxon>Oscillatoriophycideae</taxon>
        <taxon>Oscillatoriales</taxon>
        <taxon>Microcoleaceae</taxon>
        <taxon>Okeania</taxon>
    </lineage>
</organism>
<dbReference type="AlphaFoldDB" id="A0A3N6PZ59"/>
<comment type="caution">
    <text evidence="5">The sequence shown here is derived from an EMBL/GenBank/DDBJ whole genome shotgun (WGS) entry which is preliminary data.</text>
</comment>